<evidence type="ECO:0000313" key="4">
    <source>
        <dbReference type="Proteomes" id="UP000256964"/>
    </source>
</evidence>
<feature type="region of interest" description="Disordered" evidence="1">
    <location>
        <begin position="89"/>
        <end position="124"/>
    </location>
</feature>
<feature type="compositionally biased region" description="Polar residues" evidence="1">
    <location>
        <begin position="1078"/>
        <end position="1097"/>
    </location>
</feature>
<evidence type="ECO:0000313" key="3">
    <source>
        <dbReference type="EMBL" id="RDX45443.1"/>
    </source>
</evidence>
<accession>A0A371CYT8</accession>
<feature type="compositionally biased region" description="Polar residues" evidence="1">
    <location>
        <begin position="1589"/>
        <end position="1599"/>
    </location>
</feature>
<evidence type="ECO:0008006" key="5">
    <source>
        <dbReference type="Google" id="ProtNLM"/>
    </source>
</evidence>
<keyword evidence="2" id="KW-0732">Signal</keyword>
<feature type="signal peptide" evidence="2">
    <location>
        <begin position="1"/>
        <end position="26"/>
    </location>
</feature>
<organism evidence="3 4">
    <name type="scientific">Lentinus brumalis</name>
    <dbReference type="NCBI Taxonomy" id="2498619"/>
    <lineage>
        <taxon>Eukaryota</taxon>
        <taxon>Fungi</taxon>
        <taxon>Dikarya</taxon>
        <taxon>Basidiomycota</taxon>
        <taxon>Agaricomycotina</taxon>
        <taxon>Agaricomycetes</taxon>
        <taxon>Polyporales</taxon>
        <taxon>Polyporaceae</taxon>
        <taxon>Lentinus</taxon>
    </lineage>
</organism>
<feature type="compositionally biased region" description="Low complexity" evidence="1">
    <location>
        <begin position="103"/>
        <end position="122"/>
    </location>
</feature>
<protein>
    <recommendedName>
        <fullName evidence="5">C2H2-type domain-containing protein</fullName>
    </recommendedName>
</protein>
<feature type="region of interest" description="Disordered" evidence="1">
    <location>
        <begin position="1076"/>
        <end position="1102"/>
    </location>
</feature>
<feature type="chain" id="PRO_5016737471" description="C2H2-type domain-containing protein" evidence="2">
    <location>
        <begin position="27"/>
        <end position="1637"/>
    </location>
</feature>
<name>A0A371CYT8_9APHY</name>
<feature type="region of interest" description="Disordered" evidence="1">
    <location>
        <begin position="206"/>
        <end position="235"/>
    </location>
</feature>
<proteinExistence type="predicted"/>
<feature type="region of interest" description="Disordered" evidence="1">
    <location>
        <begin position="1586"/>
        <end position="1613"/>
    </location>
</feature>
<reference evidence="3 4" key="1">
    <citation type="journal article" date="2018" name="Biotechnol. Biofuels">
        <title>Integrative visual omics of the white-rot fungus Polyporus brumalis exposes the biotechnological potential of its oxidative enzymes for delignifying raw plant biomass.</title>
        <authorList>
            <person name="Miyauchi S."/>
            <person name="Rancon A."/>
            <person name="Drula E."/>
            <person name="Hage H."/>
            <person name="Chaduli D."/>
            <person name="Favel A."/>
            <person name="Grisel S."/>
            <person name="Henrissat B."/>
            <person name="Herpoel-Gimbert I."/>
            <person name="Ruiz-Duenas F.J."/>
            <person name="Chevret D."/>
            <person name="Hainaut M."/>
            <person name="Lin J."/>
            <person name="Wang M."/>
            <person name="Pangilinan J."/>
            <person name="Lipzen A."/>
            <person name="Lesage-Meessen L."/>
            <person name="Navarro D."/>
            <person name="Riley R."/>
            <person name="Grigoriev I.V."/>
            <person name="Zhou S."/>
            <person name="Raouche S."/>
            <person name="Rosso M.N."/>
        </authorList>
    </citation>
    <scope>NUCLEOTIDE SEQUENCE [LARGE SCALE GENOMIC DNA]</scope>
    <source>
        <strain evidence="3 4">BRFM 1820</strain>
    </source>
</reference>
<gene>
    <name evidence="3" type="ORF">OH76DRAFT_1444558</name>
</gene>
<evidence type="ECO:0000256" key="2">
    <source>
        <dbReference type="SAM" id="SignalP"/>
    </source>
</evidence>
<dbReference type="Proteomes" id="UP000256964">
    <property type="component" value="Unassembled WGS sequence"/>
</dbReference>
<dbReference type="OrthoDB" id="2691851at2759"/>
<feature type="region of interest" description="Disordered" evidence="1">
    <location>
        <begin position="256"/>
        <end position="284"/>
    </location>
</feature>
<sequence length="1637" mass="182352">MNTMYITLFIHILSGLLRISIPCSHCHPGPRDIMHGSDAFEFSVPQPSHYAAFSGQPPLAYTPHTPSAYHGPFEDIHLGLPVPFVQPYYSDHPPRSTPPPADTAPLTRTLPSSSTSIPSLTSVVNGRTHSDNDVENYEWDDSLGLWHVRCPDCGLFINTGNSRTKKLGCLDIHRGKKECRKRAEEARNSTQRAHIRQARQVREALFPPPSSASETTPWGSFLAGHRARNHTPPPAEAHAYDFEVLTPRRYAATEYHDEPTASDGESEGSPPNSTAQLHDPFEPCQGVPLEWPKDRFFQSYPFQRHGFDAPSLGYHFCSVESRGTEFWVRADGCTRVRSKQADACPECIEIRDKVAHLAAMAQHARPHTRHSYLTHEQLRDLLRVRETQLDQWKLKGLSLMRKCSTTLRKLDDHKRFIMAVATADIPRLDQLVRRGLKEKVAVGSIVGRIEEALAGVYKARGYGSDDHDIALLVLRLGGRKLLHSLSKHITLPTIRTLRRARSVVKLMPSLGVPTADDVVHNMKQIFTPASESVLGLLRPFRSGITVMMDEVSLEERSCYFPHADCAGGFCREHSSSVNTRLSSFENAVNMARRLFEGKLHLGKEASVVAIGSFGTTLRGAFPVLISPTCKAETPSGTASLLSKVFAAWKGTAAAHFGPIWSFASDGDAGRRAMVYQEFMKNKVDESHELFRFLGNLPGLNRFTGEDDVTADFDWKHELKRIGRLFRTLEGVMVGKTVLNHELFKKHLRRGDRTELEVSQLMNPADSQDVPRAIEFIEAIEEISRLPTDGCDPGELQEVRLISVVGEVFTSFMDAFISPDWSLTQQLTSLSKFAHAAFALFHQEGVNFMPNQLYGDMQTTVKNAFFCVAKQQLLDDSQPFYLFWLGDDRLETLFGRVRMQCGHNPNFTLKQLVDRLGAAMDIQAVYNRHPNLDPGFRRLKITRTEHLDHLNPDSWRGCATASSVCLESAWLAGREQATALLSKISMTVDFNALFGPTNARDLFCQRDDGSYPGVAHDSDDRSLEPEELERLRTPLGATTEVPQAVYIPLASLHIPQTAADSSACPSDVYSMSEDEIHELSSTSHNDNTSDLDPTNGTENDTDASGLEFEDALEEGSEDDLALPRAANLTSVVDHWLEYQGRKIHKASICRLVITMDYTRKSHERVLRVRGYTMDWKHHQILSSSDLLSGDNYMVGDLFTTLLRCDNEACLAVLKTIAIEQGTTRVERVLAQNIAHPSSRIRFLAQVLALRPLAESSQATDLPSDHQADTWLWDGTFLQLALAGKTPMPSATSKGVRRSLVIRVPSHICEPVNPKIVDVKTRYPSESWPDLNSSGVTWELTDAELSLFTSVVWDKIKSHNALSSLPAFRINNMFPYRNASSTHAFVCQEASEQLAAAQEQADGKFRCLQCLLVMDRRAARNHVGHHILRSLREVPETLPGIPVGKTMPCGFCGRSGISSCQQLYLTTGKNPQAKSECSYAHIFQYKPSLQSKPGGMVCTNTPILCTIPGCTRRTGNYLSAVWKYNMEEHIRQEHPGYSCDGFQPGTINPELLTAMHITREEEEAMKIPESHIPRLKYVDYIRARQGGTVAPTPSSTISASGGTPPVLASGPATPIRSANKRLLDNELTSSLKRARARRQ</sequence>
<keyword evidence="4" id="KW-1185">Reference proteome</keyword>
<dbReference type="EMBL" id="KZ857437">
    <property type="protein sequence ID" value="RDX45443.1"/>
    <property type="molecule type" value="Genomic_DNA"/>
</dbReference>
<evidence type="ECO:0000256" key="1">
    <source>
        <dbReference type="SAM" id="MobiDB-lite"/>
    </source>
</evidence>